<gene>
    <name evidence="4" type="ORF">R5R35_006222</name>
</gene>
<organism evidence="4 5">
    <name type="scientific">Gryllus longicercus</name>
    <dbReference type="NCBI Taxonomy" id="2509291"/>
    <lineage>
        <taxon>Eukaryota</taxon>
        <taxon>Metazoa</taxon>
        <taxon>Ecdysozoa</taxon>
        <taxon>Arthropoda</taxon>
        <taxon>Hexapoda</taxon>
        <taxon>Insecta</taxon>
        <taxon>Pterygota</taxon>
        <taxon>Neoptera</taxon>
        <taxon>Polyneoptera</taxon>
        <taxon>Orthoptera</taxon>
        <taxon>Ensifera</taxon>
        <taxon>Gryllidea</taxon>
        <taxon>Grylloidea</taxon>
        <taxon>Gryllidae</taxon>
        <taxon>Gryllinae</taxon>
        <taxon>Gryllus</taxon>
    </lineage>
</organism>
<dbReference type="SMART" id="SM00034">
    <property type="entry name" value="CLECT"/>
    <property type="match status" value="1"/>
</dbReference>
<dbReference type="Proteomes" id="UP001378592">
    <property type="component" value="Unassembled WGS sequence"/>
</dbReference>
<dbReference type="PROSITE" id="PS50041">
    <property type="entry name" value="C_TYPE_LECTIN_2"/>
    <property type="match status" value="1"/>
</dbReference>
<dbReference type="Gene3D" id="3.10.100.10">
    <property type="entry name" value="Mannose-Binding Protein A, subunit A"/>
    <property type="match status" value="1"/>
</dbReference>
<dbReference type="EMBL" id="JAZDUA010000004">
    <property type="protein sequence ID" value="KAK7874176.1"/>
    <property type="molecule type" value="Genomic_DNA"/>
</dbReference>
<dbReference type="PROSITE" id="PS00615">
    <property type="entry name" value="C_TYPE_LECTIN_1"/>
    <property type="match status" value="1"/>
</dbReference>
<evidence type="ECO:0000256" key="2">
    <source>
        <dbReference type="SAM" id="SignalP"/>
    </source>
</evidence>
<evidence type="ECO:0000313" key="5">
    <source>
        <dbReference type="Proteomes" id="UP001378592"/>
    </source>
</evidence>
<dbReference type="InterPro" id="IPR001304">
    <property type="entry name" value="C-type_lectin-like"/>
</dbReference>
<dbReference type="Pfam" id="PF00059">
    <property type="entry name" value="Lectin_C"/>
    <property type="match status" value="1"/>
</dbReference>
<dbReference type="InterPro" id="IPR016187">
    <property type="entry name" value="CTDL_fold"/>
</dbReference>
<name>A0AAN9W1D8_9ORTH</name>
<comment type="caution">
    <text evidence="4">The sequence shown here is derived from an EMBL/GenBank/DDBJ whole genome shotgun (WGS) entry which is preliminary data.</text>
</comment>
<dbReference type="InterPro" id="IPR016186">
    <property type="entry name" value="C-type_lectin-like/link_sf"/>
</dbReference>
<reference evidence="4 5" key="1">
    <citation type="submission" date="2024-03" db="EMBL/GenBank/DDBJ databases">
        <title>The genome assembly and annotation of the cricket Gryllus longicercus Weissman &amp; Gray.</title>
        <authorList>
            <person name="Szrajer S."/>
            <person name="Gray D."/>
            <person name="Ylla G."/>
        </authorList>
    </citation>
    <scope>NUCLEOTIDE SEQUENCE [LARGE SCALE GENOMIC DNA]</scope>
    <source>
        <strain evidence="4">DAG 2021-001</strain>
        <tissue evidence="4">Whole body minus gut</tissue>
    </source>
</reference>
<feature type="domain" description="C-type lectin" evidence="3">
    <location>
        <begin position="100"/>
        <end position="216"/>
    </location>
</feature>
<accession>A0AAN9W1D8</accession>
<evidence type="ECO:0000256" key="1">
    <source>
        <dbReference type="ARBA" id="ARBA00023157"/>
    </source>
</evidence>
<evidence type="ECO:0000259" key="3">
    <source>
        <dbReference type="PROSITE" id="PS50041"/>
    </source>
</evidence>
<feature type="signal peptide" evidence="2">
    <location>
        <begin position="1"/>
        <end position="18"/>
    </location>
</feature>
<dbReference type="AlphaFoldDB" id="A0AAN9W1D8"/>
<feature type="chain" id="PRO_5042943437" description="C-type lectin domain-containing protein" evidence="2">
    <location>
        <begin position="19"/>
        <end position="220"/>
    </location>
</feature>
<keyword evidence="1" id="KW-1015">Disulfide bond</keyword>
<keyword evidence="2" id="KW-0732">Signal</keyword>
<dbReference type="PANTHER" id="PTHR22803">
    <property type="entry name" value="MANNOSE, PHOSPHOLIPASE, LECTIN RECEPTOR RELATED"/>
    <property type="match status" value="1"/>
</dbReference>
<dbReference type="CDD" id="cd00037">
    <property type="entry name" value="CLECT"/>
    <property type="match status" value="1"/>
</dbReference>
<dbReference type="InterPro" id="IPR018378">
    <property type="entry name" value="C-type_lectin_CS"/>
</dbReference>
<proteinExistence type="predicted"/>
<evidence type="ECO:0000313" key="4">
    <source>
        <dbReference type="EMBL" id="KAK7874176.1"/>
    </source>
</evidence>
<protein>
    <recommendedName>
        <fullName evidence="3">C-type lectin domain-containing protein</fullName>
    </recommendedName>
</protein>
<dbReference type="InterPro" id="IPR050111">
    <property type="entry name" value="C-type_lectin/snaclec_domain"/>
</dbReference>
<sequence>MFLRLACVVACACACARGECGEAHAQLTVATLRNASGHWEARVRLYQEAAPPARLQPLLVDVRLASSLCGPLRSHLLTVTLSGPPLVPPGYTELSGLGFYRLYEETITWPEAKSACEAEGAHLLVLNSEAEATAIQKLIQRHPSVTPWIHIGFHDKIKEGHYVTIFGETLTEAGYTRWDAGQPDNLGNEDCGSINAKTVGLNDLNCATHKFAFICEQNFR</sequence>
<dbReference type="SUPFAM" id="SSF56436">
    <property type="entry name" value="C-type lectin-like"/>
    <property type="match status" value="1"/>
</dbReference>
<keyword evidence="5" id="KW-1185">Reference proteome</keyword>